<dbReference type="Pfam" id="PF01408">
    <property type="entry name" value="GFO_IDH_MocA"/>
    <property type="match status" value="1"/>
</dbReference>
<dbReference type="InterPro" id="IPR055170">
    <property type="entry name" value="GFO_IDH_MocA-like_dom"/>
</dbReference>
<dbReference type="KEGG" id="sawl:NGM29_11840"/>
<dbReference type="EMBL" id="CP100355">
    <property type="protein sequence ID" value="UTF52481.1"/>
    <property type="molecule type" value="Genomic_DNA"/>
</dbReference>
<feature type="domain" description="Gfo/Idh/MocA-like oxidoreductase N-terminal" evidence="1">
    <location>
        <begin position="9"/>
        <end position="124"/>
    </location>
</feature>
<accession>A0A9E7SUZ1</accession>
<dbReference type="InterPro" id="IPR000683">
    <property type="entry name" value="Gfo/Idh/MocA-like_OxRdtase_N"/>
</dbReference>
<keyword evidence="4" id="KW-1185">Reference proteome</keyword>
<dbReference type="GO" id="GO:0000166">
    <property type="term" value="F:nucleotide binding"/>
    <property type="evidence" value="ECO:0007669"/>
    <property type="project" value="InterPro"/>
</dbReference>
<dbReference type="Gene3D" id="3.30.360.10">
    <property type="entry name" value="Dihydrodipicolinate Reductase, domain 2"/>
    <property type="match status" value="1"/>
</dbReference>
<dbReference type="AlphaFoldDB" id="A0A9E7SUZ1"/>
<dbReference type="Proteomes" id="UP001056855">
    <property type="component" value="Chromosome"/>
</dbReference>
<dbReference type="PANTHER" id="PTHR43708">
    <property type="entry name" value="CONSERVED EXPRESSED OXIDOREDUCTASE (EUROFUNG)"/>
    <property type="match status" value="1"/>
</dbReference>
<dbReference type="RefSeq" id="WP_254156421.1">
    <property type="nucleotide sequence ID" value="NZ_CP100355.1"/>
</dbReference>
<evidence type="ECO:0000313" key="3">
    <source>
        <dbReference type="EMBL" id="UTF52481.1"/>
    </source>
</evidence>
<evidence type="ECO:0000313" key="4">
    <source>
        <dbReference type="Proteomes" id="UP001056855"/>
    </source>
</evidence>
<protein>
    <submittedName>
        <fullName evidence="3">Gfo/Idh/MocA family oxidoreductase</fullName>
    </submittedName>
</protein>
<organism evidence="3 4">
    <name type="scientific">Natronosalvus rutilus</name>
    <dbReference type="NCBI Taxonomy" id="2953753"/>
    <lineage>
        <taxon>Archaea</taxon>
        <taxon>Methanobacteriati</taxon>
        <taxon>Methanobacteriota</taxon>
        <taxon>Stenosarchaea group</taxon>
        <taxon>Halobacteria</taxon>
        <taxon>Halobacteriales</taxon>
        <taxon>Natrialbaceae</taxon>
        <taxon>Natronosalvus</taxon>
    </lineage>
</organism>
<evidence type="ECO:0000259" key="1">
    <source>
        <dbReference type="Pfam" id="PF01408"/>
    </source>
</evidence>
<feature type="domain" description="GFO/IDH/MocA-like oxidoreductase" evidence="2">
    <location>
        <begin position="134"/>
        <end position="256"/>
    </location>
</feature>
<dbReference type="GeneID" id="73290748"/>
<proteinExistence type="predicted"/>
<dbReference type="PANTHER" id="PTHR43708:SF8">
    <property type="entry name" value="OXIDOREDUCTASE"/>
    <property type="match status" value="1"/>
</dbReference>
<evidence type="ECO:0000259" key="2">
    <source>
        <dbReference type="Pfam" id="PF22725"/>
    </source>
</evidence>
<gene>
    <name evidence="3" type="ORF">NGM29_11840</name>
</gene>
<dbReference type="InterPro" id="IPR036291">
    <property type="entry name" value="NAD(P)-bd_dom_sf"/>
</dbReference>
<name>A0A9E7SUZ1_9EURY</name>
<dbReference type="InterPro" id="IPR051317">
    <property type="entry name" value="Gfo/Idh/MocA_oxidoreduct"/>
</dbReference>
<reference evidence="3" key="1">
    <citation type="submission" date="2022-06" db="EMBL/GenBank/DDBJ databases">
        <title>Diverse halophilic archaea isolated from saline environments.</title>
        <authorList>
            <person name="Cui H.-L."/>
        </authorList>
    </citation>
    <scope>NUCLEOTIDE SEQUENCE</scope>
    <source>
        <strain evidence="3">WLHS1</strain>
    </source>
</reference>
<dbReference type="SUPFAM" id="SSF51735">
    <property type="entry name" value="NAD(P)-binding Rossmann-fold domains"/>
    <property type="match status" value="1"/>
</dbReference>
<sequence>MTERAIGYVGLDHHHAEPYLQTLDALQAKATVTCACEPNPAFDPSTVASLGDVPVYDSLETLLAAESVDTIFLTLPNRDTPNAIERALDSGVDVYTEKPAARQVADLEPVLERAASADETVCVSYPWQSHPIARDLRGLVEDRFFGDVRAFEARYVASQLSFRDTDHFIFDPDASRGGILQWLGIHWLQLIDYLLEEPIVRVNANMASGTEGVAVEDVATLQLETAGGAIGTLHCGYHLGEGVYDTRIDLYGSDGRSSWDPMGREFGFEGETTLELDDVSGEWASTPHRTITHEYDPAPGYGGSWGKDFVEEFFEACDGKRNPPVTLEDAVAVLRILDAAYESTETGEWIDVDTDGSVT</sequence>
<dbReference type="Pfam" id="PF22725">
    <property type="entry name" value="GFO_IDH_MocA_C3"/>
    <property type="match status" value="1"/>
</dbReference>
<dbReference type="Gene3D" id="3.40.50.720">
    <property type="entry name" value="NAD(P)-binding Rossmann-like Domain"/>
    <property type="match status" value="1"/>
</dbReference>
<dbReference type="SUPFAM" id="SSF55347">
    <property type="entry name" value="Glyceraldehyde-3-phosphate dehydrogenase-like, C-terminal domain"/>
    <property type="match status" value="1"/>
</dbReference>